<keyword evidence="2" id="KW-1185">Reference proteome</keyword>
<evidence type="ECO:0000313" key="2">
    <source>
        <dbReference type="Proteomes" id="UP001209755"/>
    </source>
</evidence>
<dbReference type="EMBL" id="JAOQNS010000003">
    <property type="protein sequence ID" value="MCW2306758.1"/>
    <property type="molecule type" value="Genomic_DNA"/>
</dbReference>
<keyword evidence="1" id="KW-0560">Oxidoreductase</keyword>
<comment type="caution">
    <text evidence="1">The sequence shown here is derived from an EMBL/GenBank/DDBJ whole genome shotgun (WGS) entry which is preliminary data.</text>
</comment>
<dbReference type="PIRSF" id="PIRSF030820">
    <property type="entry name" value="UCP030820"/>
    <property type="match status" value="1"/>
</dbReference>
<sequence>MTTIDKVDETAAVWREGGFVEDSWTVAADDSALPEGDVIVSVARLSEDREALLSRNGRLGLLIDTDDDLDATVAAVGDLSRLSLIALSFPKFQFGQSYSRARLLRDRHGFAGELRAVGDILIDQIPFMLRCGFESFEIRNEPTRAALERGDVPAIDLFYQPLQDGSEAAVAGRSWLRRAAE</sequence>
<dbReference type="EC" id="1.8.4.8" evidence="1"/>
<accession>A0ABT3H8S4</accession>
<dbReference type="InterPro" id="IPR008318">
    <property type="entry name" value="UCP030820"/>
</dbReference>
<dbReference type="RefSeq" id="WP_264600429.1">
    <property type="nucleotide sequence ID" value="NZ_JAOQNS010000003.1"/>
</dbReference>
<organism evidence="1 2">
    <name type="scientific">Rhodobium gokarnense</name>
    <dbReference type="NCBI Taxonomy" id="364296"/>
    <lineage>
        <taxon>Bacteria</taxon>
        <taxon>Pseudomonadati</taxon>
        <taxon>Pseudomonadota</taxon>
        <taxon>Alphaproteobacteria</taxon>
        <taxon>Hyphomicrobiales</taxon>
        <taxon>Rhodobiaceae</taxon>
        <taxon>Rhodobium</taxon>
    </lineage>
</organism>
<dbReference type="GO" id="GO:0004604">
    <property type="term" value="F:phosphoadenylyl-sulfate reductase (thioredoxin) activity"/>
    <property type="evidence" value="ECO:0007669"/>
    <property type="project" value="UniProtKB-EC"/>
</dbReference>
<protein>
    <submittedName>
        <fullName evidence="1">Phosphoadenosine phosphosulfate reductase</fullName>
        <ecNumber evidence="1">1.8.4.8</ecNumber>
    </submittedName>
</protein>
<dbReference type="Proteomes" id="UP001209755">
    <property type="component" value="Unassembled WGS sequence"/>
</dbReference>
<proteinExistence type="predicted"/>
<dbReference type="Pfam" id="PF06073">
    <property type="entry name" value="DUF934"/>
    <property type="match status" value="1"/>
</dbReference>
<reference evidence="2" key="1">
    <citation type="submission" date="2023-07" db="EMBL/GenBank/DDBJ databases">
        <title>Genome sequencing of Purple Non-Sulfur Bacteria from various extreme environments.</title>
        <authorList>
            <person name="Mayer M."/>
        </authorList>
    </citation>
    <scope>NUCLEOTIDE SEQUENCE [LARGE SCALE GENOMIC DNA]</scope>
    <source>
        <strain evidence="2">DSM 17935</strain>
    </source>
</reference>
<name>A0ABT3H8S4_9HYPH</name>
<gene>
    <name evidence="1" type="ORF">M2319_001080</name>
</gene>
<evidence type="ECO:0000313" key="1">
    <source>
        <dbReference type="EMBL" id="MCW2306758.1"/>
    </source>
</evidence>